<gene>
    <name evidence="2 3 4 5 6 7" type="primary">LOC107910677</name>
</gene>
<sequence>MDLEIENRIAAILLKEATELKRQAGNEGVHVYLQQPKVREVAEERYSAPSVARSSLFKTLSIEKAVIRGLLLSTLDDPNRKLCTATSMAVAAIAVYEWPESWPDLLLFLLKLIGDQTSMNEGVEKERGCNSTR</sequence>
<evidence type="ECO:0000313" key="2">
    <source>
        <dbReference type="RefSeq" id="XP_016694106.1"/>
    </source>
</evidence>
<organism evidence="1 2">
    <name type="scientific">Gossypium hirsutum</name>
    <name type="common">Upland cotton</name>
    <name type="synonym">Gossypium mexicanum</name>
    <dbReference type="NCBI Taxonomy" id="3635"/>
    <lineage>
        <taxon>Eukaryota</taxon>
        <taxon>Viridiplantae</taxon>
        <taxon>Streptophyta</taxon>
        <taxon>Embryophyta</taxon>
        <taxon>Tracheophyta</taxon>
        <taxon>Spermatophyta</taxon>
        <taxon>Magnoliopsida</taxon>
        <taxon>eudicotyledons</taxon>
        <taxon>Gunneridae</taxon>
        <taxon>Pentapetalae</taxon>
        <taxon>rosids</taxon>
        <taxon>malvids</taxon>
        <taxon>Malvales</taxon>
        <taxon>Malvaceae</taxon>
        <taxon>Malvoideae</taxon>
        <taxon>Gossypium</taxon>
    </lineage>
</organism>
<dbReference type="InterPro" id="IPR011989">
    <property type="entry name" value="ARM-like"/>
</dbReference>
<dbReference type="Proteomes" id="UP000818029">
    <property type="component" value="Chromosome A10"/>
</dbReference>
<dbReference type="RefSeq" id="XP_040934403.1">
    <property type="nucleotide sequence ID" value="XM_041078469.1"/>
</dbReference>
<evidence type="ECO:0000313" key="5">
    <source>
        <dbReference type="RefSeq" id="XP_040934401.1"/>
    </source>
</evidence>
<dbReference type="AlphaFoldDB" id="A0A1U8JV03"/>
<dbReference type="SUPFAM" id="SSF48371">
    <property type="entry name" value="ARM repeat"/>
    <property type="match status" value="1"/>
</dbReference>
<dbReference type="RefSeq" id="XP_016694107.1">
    <property type="nucleotide sequence ID" value="XM_016838618.1"/>
</dbReference>
<dbReference type="InterPro" id="IPR016024">
    <property type="entry name" value="ARM-type_fold"/>
</dbReference>
<dbReference type="RefSeq" id="XP_016694106.1">
    <property type="nucleotide sequence ID" value="XM_016838617.1"/>
</dbReference>
<protein>
    <submittedName>
        <fullName evidence="2 3">Uncharacterized protein LOC107910677 isoform X1</fullName>
    </submittedName>
    <submittedName>
        <fullName evidence="4 5">Uncharacterized protein isoform X1</fullName>
    </submittedName>
</protein>
<reference evidence="1" key="1">
    <citation type="journal article" date="2020" name="Nat. Genet.">
        <title>Genomic diversifications of five Gossypium allopolyploid species and their impact on cotton improvement.</title>
        <authorList>
            <person name="Chen Z.J."/>
            <person name="Sreedasyam A."/>
            <person name="Ando A."/>
            <person name="Song Q."/>
            <person name="De Santiago L.M."/>
            <person name="Hulse-Kemp A.M."/>
            <person name="Ding M."/>
            <person name="Ye W."/>
            <person name="Kirkbride R.C."/>
            <person name="Jenkins J."/>
            <person name="Plott C."/>
            <person name="Lovell J."/>
            <person name="Lin Y.M."/>
            <person name="Vaughn R."/>
            <person name="Liu B."/>
            <person name="Simpson S."/>
            <person name="Scheffler B.E."/>
            <person name="Wen L."/>
            <person name="Saski C.A."/>
            <person name="Grover C.E."/>
            <person name="Hu G."/>
            <person name="Conover J.L."/>
            <person name="Carlson J.W."/>
            <person name="Shu S."/>
            <person name="Boston L.B."/>
            <person name="Williams M."/>
            <person name="Peterson D.G."/>
            <person name="McGee K."/>
            <person name="Jones D.C."/>
            <person name="Wendel J.F."/>
            <person name="Stelly D.M."/>
            <person name="Grimwood J."/>
            <person name="Schmutz J."/>
        </authorList>
    </citation>
    <scope>NUCLEOTIDE SEQUENCE [LARGE SCALE GENOMIC DNA]</scope>
    <source>
        <strain evidence="1">cv. TM-1</strain>
    </source>
</reference>
<proteinExistence type="predicted"/>
<name>A0A1U8JV03_GOSHI</name>
<dbReference type="RefSeq" id="XP_040934401.1">
    <property type="nucleotide sequence ID" value="XM_041078467.1"/>
</dbReference>
<dbReference type="RefSeq" id="XP_040934400.1">
    <property type="nucleotide sequence ID" value="XM_041078466.1"/>
</dbReference>
<dbReference type="PANTHER" id="PTHR34684">
    <property type="entry name" value="OS08G0192200 PROTEIN"/>
    <property type="match status" value="1"/>
</dbReference>
<keyword evidence="1" id="KW-1185">Reference proteome</keyword>
<accession>A0A1U8JV03</accession>
<dbReference type="PaxDb" id="3635-A0A1U8JV03"/>
<reference evidence="2 3" key="2">
    <citation type="submission" date="2025-04" db="UniProtKB">
        <authorList>
            <consortium name="RefSeq"/>
        </authorList>
    </citation>
    <scope>IDENTIFICATION</scope>
    <source>
        <tissue evidence="2 3">Leaf</tissue>
    </source>
</reference>
<dbReference type="GeneID" id="107910677"/>
<dbReference type="SMR" id="A0A1U8JV03"/>
<evidence type="ECO:0000313" key="1">
    <source>
        <dbReference type="Proteomes" id="UP000818029"/>
    </source>
</evidence>
<dbReference type="RefSeq" id="XP_040934402.1">
    <property type="nucleotide sequence ID" value="XM_041078468.1"/>
</dbReference>
<evidence type="ECO:0000313" key="7">
    <source>
        <dbReference type="RefSeq" id="XP_040934403.1"/>
    </source>
</evidence>
<dbReference type="PANTHER" id="PTHR34684:SF1">
    <property type="entry name" value="OS08G0192200 PROTEIN"/>
    <property type="match status" value="1"/>
</dbReference>
<dbReference type="STRING" id="3635.A0A1U8JV03"/>
<evidence type="ECO:0000313" key="4">
    <source>
        <dbReference type="RefSeq" id="XP_040934400.1"/>
    </source>
</evidence>
<evidence type="ECO:0000313" key="3">
    <source>
        <dbReference type="RefSeq" id="XP_016694107.1"/>
    </source>
</evidence>
<dbReference type="Gene3D" id="1.25.10.10">
    <property type="entry name" value="Leucine-rich Repeat Variant"/>
    <property type="match status" value="1"/>
</dbReference>
<dbReference type="KEGG" id="ghi:107910677"/>
<evidence type="ECO:0000313" key="6">
    <source>
        <dbReference type="RefSeq" id="XP_040934402.1"/>
    </source>
</evidence>
<dbReference type="OrthoDB" id="431626at2759"/>